<evidence type="ECO:0000313" key="3">
    <source>
        <dbReference type="EMBL" id="RBW50748.1"/>
    </source>
</evidence>
<dbReference type="InterPro" id="IPR019468">
    <property type="entry name" value="AdenyloSucc_lyase_C"/>
</dbReference>
<dbReference type="AlphaFoldDB" id="A0A366WKU7"/>
<dbReference type="Gene3D" id="1.20.200.10">
    <property type="entry name" value="Fumarase/aspartase (Central domain)"/>
    <property type="match status" value="1"/>
</dbReference>
<evidence type="ECO:0000313" key="4">
    <source>
        <dbReference type="Proteomes" id="UP000252706"/>
    </source>
</evidence>
<dbReference type="Gene3D" id="1.10.40.30">
    <property type="entry name" value="Fumarase/aspartase (C-terminal domain)"/>
    <property type="match status" value="1"/>
</dbReference>
<dbReference type="GO" id="GO:0016829">
    <property type="term" value="F:lyase activity"/>
    <property type="evidence" value="ECO:0007669"/>
    <property type="project" value="UniProtKB-KW"/>
</dbReference>
<organism evidence="3 4">
    <name type="scientific">Phaeobacter gallaeciensis</name>
    <dbReference type="NCBI Taxonomy" id="60890"/>
    <lineage>
        <taxon>Bacteria</taxon>
        <taxon>Pseudomonadati</taxon>
        <taxon>Pseudomonadota</taxon>
        <taxon>Alphaproteobacteria</taxon>
        <taxon>Rhodobacterales</taxon>
        <taxon>Roseobacteraceae</taxon>
        <taxon>Phaeobacter</taxon>
    </lineage>
</organism>
<dbReference type="PANTHER" id="PTHR43172:SF2">
    <property type="entry name" value="ADENYLOSUCCINATE LYASE C-TERMINAL DOMAIN-CONTAINING PROTEIN"/>
    <property type="match status" value="1"/>
</dbReference>
<dbReference type="InterPro" id="IPR008948">
    <property type="entry name" value="L-Aspartase-like"/>
</dbReference>
<gene>
    <name evidence="3" type="ORF">DS909_19505</name>
</gene>
<reference evidence="3 4" key="1">
    <citation type="submission" date="2018-07" db="EMBL/GenBank/DDBJ databases">
        <title>Modular assembly of carbohydrate-degrading microbial communities in the ocean.</title>
        <authorList>
            <person name="Enke T.N."/>
            <person name="Datta M.S."/>
            <person name="Schwartzman J.A."/>
            <person name="Cermak N."/>
            <person name="Schmitz D.A."/>
            <person name="Barrere J."/>
            <person name="Cordero O.X."/>
        </authorList>
    </citation>
    <scope>NUCLEOTIDE SEQUENCE [LARGE SCALE GENOMIC DNA]</scope>
    <source>
        <strain evidence="3 4">C3M10</strain>
    </source>
</reference>
<dbReference type="OrthoDB" id="9768878at2"/>
<dbReference type="EMBL" id="QOCE01000047">
    <property type="protein sequence ID" value="RBW50748.1"/>
    <property type="molecule type" value="Genomic_DNA"/>
</dbReference>
<dbReference type="PRINTS" id="PR00145">
    <property type="entry name" value="ARGSUCLYASE"/>
</dbReference>
<dbReference type="Proteomes" id="UP000252706">
    <property type="component" value="Unassembled WGS sequence"/>
</dbReference>
<dbReference type="PANTHER" id="PTHR43172">
    <property type="entry name" value="ADENYLOSUCCINATE LYASE"/>
    <property type="match status" value="1"/>
</dbReference>
<proteinExistence type="inferred from homology"/>
<evidence type="ECO:0000256" key="1">
    <source>
        <dbReference type="ARBA" id="ARBA00034772"/>
    </source>
</evidence>
<protein>
    <submittedName>
        <fullName evidence="3">Adenylosuccinate lyase family protein</fullName>
    </submittedName>
</protein>
<dbReference type="CDD" id="cd01597">
    <property type="entry name" value="pCLME"/>
    <property type="match status" value="1"/>
</dbReference>
<dbReference type="SUPFAM" id="SSF48557">
    <property type="entry name" value="L-aspartase-like"/>
    <property type="match status" value="1"/>
</dbReference>
<name>A0A366WKU7_9RHOB</name>
<accession>A0A366WKU7</accession>
<feature type="domain" description="Adenylosuccinate lyase C-terminal" evidence="2">
    <location>
        <begin position="363"/>
        <end position="436"/>
    </location>
</feature>
<comment type="caution">
    <text evidence="3">The sequence shown here is derived from an EMBL/GenBank/DDBJ whole genome shotgun (WGS) entry which is preliminary data.</text>
</comment>
<dbReference type="Pfam" id="PF00206">
    <property type="entry name" value="Lyase_1"/>
    <property type="match status" value="1"/>
</dbReference>
<keyword evidence="3" id="KW-0456">Lyase</keyword>
<dbReference type="RefSeq" id="WP_113825186.1">
    <property type="nucleotide sequence ID" value="NZ_QOCE01000047.1"/>
</dbReference>
<dbReference type="InterPro" id="IPR022761">
    <property type="entry name" value="Fumarate_lyase_N"/>
</dbReference>
<dbReference type="PRINTS" id="PR00149">
    <property type="entry name" value="FUMRATELYASE"/>
</dbReference>
<dbReference type="SMART" id="SM00998">
    <property type="entry name" value="ADSL_C"/>
    <property type="match status" value="1"/>
</dbReference>
<sequence>MAGSVFDSSLFARLFPTGDVGRLFTDSAEVRAMLLVEGMLAKVQGDQGVIPAESAAAINRASMEIQLDPGALAQATGQNGVSVPSLVAAFRDEMQAPEHAQFAHWGATSQDIIDTALMLRLRQALTLIETDLVKITTALATMAETHAALPMPARTYGQHATPTSFGAVAASWGMPLLDLLQEIPHLRKRCLMVSLSGAAGTSSALGPLAANTRAGLAQVLNLTDPERSWHTDRTPILRLADWFTRVTLALGKLGEDTTQLMQSGIEEVRLGGAGSSSTMPQKQNPVTPSVLVALAHQTSGLLNTLQGASIHRYQRDGTAWFTEWMCLPQIVLGAGSASQTARALCDGIVPCPDAMESNLNQQLDMIHAEALSFALAEHMRRPDAQTATKALCKEASATNTSLRDLVARDWPQLDGTTLFDAAHQMGHAPAEARQFAAMVTRRNAS</sequence>
<comment type="similarity">
    <text evidence="1">Belongs to the class-II fumarase/aspartase family.</text>
</comment>
<dbReference type="InterPro" id="IPR000362">
    <property type="entry name" value="Fumarate_lyase_fam"/>
</dbReference>
<evidence type="ECO:0000259" key="2">
    <source>
        <dbReference type="SMART" id="SM00998"/>
    </source>
</evidence>